<gene>
    <name evidence="2" type="ORF">JI435_420340</name>
</gene>
<accession>A0A7U2I6S3</accession>
<evidence type="ECO:0000313" key="3">
    <source>
        <dbReference type="Proteomes" id="UP000663193"/>
    </source>
</evidence>
<dbReference type="Proteomes" id="UP000663193">
    <property type="component" value="Chromosome 16"/>
</dbReference>
<evidence type="ECO:0000256" key="1">
    <source>
        <dbReference type="SAM" id="MobiDB-lite"/>
    </source>
</evidence>
<dbReference type="VEuPathDB" id="FungiDB:JI435_420340"/>
<feature type="region of interest" description="Disordered" evidence="1">
    <location>
        <begin position="1"/>
        <end position="49"/>
    </location>
</feature>
<keyword evidence="3" id="KW-1185">Reference proteome</keyword>
<dbReference type="EMBL" id="CP069038">
    <property type="protein sequence ID" value="QRD03829.1"/>
    <property type="molecule type" value="Genomic_DNA"/>
</dbReference>
<name>A0A7U2I6S3_PHANO</name>
<feature type="compositionally biased region" description="Polar residues" evidence="1">
    <location>
        <begin position="30"/>
        <end position="41"/>
    </location>
</feature>
<dbReference type="AlphaFoldDB" id="A0A7U2I6S3"/>
<protein>
    <submittedName>
        <fullName evidence="2">Uncharacterized protein</fullName>
    </submittedName>
</protein>
<sequence length="131" mass="14969">MPHLYGETSSLNLFNPPFDRSRKRKHPRTLKSQARNPNGESPHSKALGLKTTFDYQQQARPPILRKVARRFNPFTFSSMRSGDGQGGINGELATQQLAKRSLAWCNDKSSDMAHHEKMAHSLRFPFLFVMQ</sequence>
<reference evidence="3" key="1">
    <citation type="journal article" date="2021" name="BMC Genomics">
        <title>Chromosome-level genome assembly and manually-curated proteome of model necrotroph Parastagonospora nodorum Sn15 reveals a genome-wide trove of candidate effector homologs, and redundancy of virulence-related functions within an accessory chromosome.</title>
        <authorList>
            <person name="Bertazzoni S."/>
            <person name="Jones D.A.B."/>
            <person name="Phan H.T."/>
            <person name="Tan K.-C."/>
            <person name="Hane J.K."/>
        </authorList>
    </citation>
    <scope>NUCLEOTIDE SEQUENCE [LARGE SCALE GENOMIC DNA]</scope>
    <source>
        <strain evidence="3">SN15 / ATCC MYA-4574 / FGSC 10173)</strain>
    </source>
</reference>
<proteinExistence type="predicted"/>
<organism evidence="2 3">
    <name type="scientific">Phaeosphaeria nodorum (strain SN15 / ATCC MYA-4574 / FGSC 10173)</name>
    <name type="common">Glume blotch fungus</name>
    <name type="synonym">Parastagonospora nodorum</name>
    <dbReference type="NCBI Taxonomy" id="321614"/>
    <lineage>
        <taxon>Eukaryota</taxon>
        <taxon>Fungi</taxon>
        <taxon>Dikarya</taxon>
        <taxon>Ascomycota</taxon>
        <taxon>Pezizomycotina</taxon>
        <taxon>Dothideomycetes</taxon>
        <taxon>Pleosporomycetidae</taxon>
        <taxon>Pleosporales</taxon>
        <taxon>Pleosporineae</taxon>
        <taxon>Phaeosphaeriaceae</taxon>
        <taxon>Parastagonospora</taxon>
    </lineage>
</organism>
<evidence type="ECO:0000313" key="2">
    <source>
        <dbReference type="EMBL" id="QRD03829.1"/>
    </source>
</evidence>